<dbReference type="SUPFAM" id="SSF141322">
    <property type="entry name" value="NfeD domain-like"/>
    <property type="match status" value="1"/>
</dbReference>
<evidence type="ECO:0000256" key="1">
    <source>
        <dbReference type="ARBA" id="ARBA00004141"/>
    </source>
</evidence>
<sequence>MKSNNKFFAICALLLILSIICASFDAKSAEGKTVYFIPIENTIEKGLVHFIKRSIQEAEKEKADVIVFELNTPGGALEAAIEIGKMIMDTDIKTIAYVNKHAISAGAYIALRADQIYYHPGGTIGSAAVIDSNGNAAEVKVQSFWKAEMRNAAELHGRDPMFAEAMVDSSLNMPEYGAEKGELLTLTAKQAMEVGYGEGIAKSRAELLKSIGMEGAKVQETEETFAEKIARFVTNMYTIPILLTISGLGFVLELYTPGFGIPGFIGLLALFLFFFGHFIAGLAGLETVVLFVLGVLLIIAELFVPGGIIGAIGFLSVLLSLFLAADHIGHMAVSLFIAGSISIFTIFILSKVIGKRMKWFKKIILNDSISTEKGYVSNQNRTDLIGKTGVTVTALRPAGTVMTDGEERLDVVTEGTYIEKGKKVKIVKVEGSRIVVRAINENE</sequence>
<dbReference type="PANTHER" id="PTHR33507">
    <property type="entry name" value="INNER MEMBRANE PROTEIN YBBJ"/>
    <property type="match status" value="1"/>
</dbReference>
<evidence type="ECO:0000259" key="7">
    <source>
        <dbReference type="Pfam" id="PF01957"/>
    </source>
</evidence>
<keyword evidence="4 5" id="KW-0472">Membrane</keyword>
<organism evidence="10 11">
    <name type="scientific">Aeribacillus pallidus</name>
    <dbReference type="NCBI Taxonomy" id="33936"/>
    <lineage>
        <taxon>Bacteria</taxon>
        <taxon>Bacillati</taxon>
        <taxon>Bacillota</taxon>
        <taxon>Bacilli</taxon>
        <taxon>Bacillales</taxon>
        <taxon>Bacillaceae</taxon>
        <taxon>Aeribacillus</taxon>
    </lineage>
</organism>
<keyword evidence="6" id="KW-0732">Signal</keyword>
<feature type="signal peptide" evidence="6">
    <location>
        <begin position="1"/>
        <end position="28"/>
    </location>
</feature>
<dbReference type="SUPFAM" id="SSF52096">
    <property type="entry name" value="ClpP/crotonase"/>
    <property type="match status" value="1"/>
</dbReference>
<dbReference type="Pfam" id="PF24961">
    <property type="entry name" value="NfeD_membrane"/>
    <property type="match status" value="1"/>
</dbReference>
<evidence type="ECO:0000256" key="6">
    <source>
        <dbReference type="SAM" id="SignalP"/>
    </source>
</evidence>
<dbReference type="Gene3D" id="3.90.226.10">
    <property type="entry name" value="2-enoyl-CoA Hydratase, Chain A, domain 1"/>
    <property type="match status" value="1"/>
</dbReference>
<dbReference type="GO" id="GO:0005886">
    <property type="term" value="C:plasma membrane"/>
    <property type="evidence" value="ECO:0007669"/>
    <property type="project" value="TreeGrafter"/>
</dbReference>
<keyword evidence="11" id="KW-1185">Reference proteome</keyword>
<name>A0A165XPX0_9BACI</name>
<gene>
    <name evidence="10" type="ORF">AZI98_09475</name>
</gene>
<comment type="subcellular location">
    <subcellularLocation>
        <location evidence="1">Membrane</location>
        <topology evidence="1">Multi-pass membrane protein</topology>
    </subcellularLocation>
</comment>
<feature type="chain" id="PRO_5007869000" evidence="6">
    <location>
        <begin position="29"/>
        <end position="443"/>
    </location>
</feature>
<dbReference type="InterPro" id="IPR029045">
    <property type="entry name" value="ClpP/crotonase-like_dom_sf"/>
</dbReference>
<keyword evidence="3 5" id="KW-1133">Transmembrane helix</keyword>
<feature type="domain" description="NfeD integral membrane" evidence="8">
    <location>
        <begin position="240"/>
        <end position="350"/>
    </location>
</feature>
<dbReference type="InterPro" id="IPR052165">
    <property type="entry name" value="Membrane_assoc_protease"/>
</dbReference>
<evidence type="ECO:0000256" key="4">
    <source>
        <dbReference type="ARBA" id="ARBA00023136"/>
    </source>
</evidence>
<evidence type="ECO:0000256" key="3">
    <source>
        <dbReference type="ARBA" id="ARBA00022989"/>
    </source>
</evidence>
<dbReference type="EMBL" id="LWBR01000024">
    <property type="protein sequence ID" value="KZN96276.1"/>
    <property type="molecule type" value="Genomic_DNA"/>
</dbReference>
<evidence type="ECO:0000259" key="9">
    <source>
        <dbReference type="Pfam" id="PF25145"/>
    </source>
</evidence>
<reference evidence="10 11" key="1">
    <citation type="submission" date="2016-04" db="EMBL/GenBank/DDBJ databases">
        <title>Draft genome sequence of Aeribacillus pallidus 8m3 from petroleum reservoir.</title>
        <authorList>
            <person name="Poltaraus A.B."/>
            <person name="Nazina T.N."/>
            <person name="Tourova T.P."/>
            <person name="Malakho S.M."/>
            <person name="Korshunova A.V."/>
            <person name="Sokolova D.S."/>
        </authorList>
    </citation>
    <scope>NUCLEOTIDE SEQUENCE [LARGE SCALE GENOMIC DNA]</scope>
    <source>
        <strain evidence="10 11">8m3</strain>
    </source>
</reference>
<dbReference type="Proteomes" id="UP000076476">
    <property type="component" value="Unassembled WGS sequence"/>
</dbReference>
<dbReference type="PANTHER" id="PTHR33507:SF3">
    <property type="entry name" value="INNER MEMBRANE PROTEIN YBBJ"/>
    <property type="match status" value="1"/>
</dbReference>
<feature type="transmembrane region" description="Helical" evidence="5">
    <location>
        <begin position="282"/>
        <end position="300"/>
    </location>
</feature>
<comment type="caution">
    <text evidence="10">The sequence shown here is derived from an EMBL/GenBank/DDBJ whole genome shotgun (WGS) entry which is preliminary data.</text>
</comment>
<dbReference type="Gene3D" id="2.40.50.140">
    <property type="entry name" value="Nucleic acid-binding proteins"/>
    <property type="match status" value="1"/>
</dbReference>
<dbReference type="InterPro" id="IPR002810">
    <property type="entry name" value="NfeD-like_C"/>
</dbReference>
<evidence type="ECO:0000256" key="5">
    <source>
        <dbReference type="SAM" id="Phobius"/>
    </source>
</evidence>
<dbReference type="STRING" id="33936.AZI98_09475"/>
<dbReference type="InterPro" id="IPR012340">
    <property type="entry name" value="NA-bd_OB-fold"/>
</dbReference>
<feature type="transmembrane region" description="Helical" evidence="5">
    <location>
        <begin position="259"/>
        <end position="276"/>
    </location>
</feature>
<protein>
    <submittedName>
        <fullName evidence="10">Uncharacterized protein</fullName>
    </submittedName>
</protein>
<feature type="transmembrane region" description="Helical" evidence="5">
    <location>
        <begin position="331"/>
        <end position="353"/>
    </location>
</feature>
<accession>A0A165XPX0</accession>
<dbReference type="Pfam" id="PF01957">
    <property type="entry name" value="NfeD"/>
    <property type="match status" value="1"/>
</dbReference>
<dbReference type="InterPro" id="IPR056739">
    <property type="entry name" value="NfeD_membrane"/>
</dbReference>
<dbReference type="OrthoDB" id="9806253at2"/>
<feature type="domain" description="NfeD1b N-terminal" evidence="9">
    <location>
        <begin position="33"/>
        <end position="220"/>
    </location>
</feature>
<dbReference type="CDD" id="cd07021">
    <property type="entry name" value="Clp_protease_NfeD_like"/>
    <property type="match status" value="1"/>
</dbReference>
<dbReference type="Pfam" id="PF25145">
    <property type="entry name" value="NfeD1b_N"/>
    <property type="match status" value="1"/>
</dbReference>
<keyword evidence="2 5" id="KW-0812">Transmembrane</keyword>
<evidence type="ECO:0000256" key="2">
    <source>
        <dbReference type="ARBA" id="ARBA00022692"/>
    </source>
</evidence>
<evidence type="ECO:0000259" key="8">
    <source>
        <dbReference type="Pfam" id="PF24961"/>
    </source>
</evidence>
<proteinExistence type="predicted"/>
<feature type="domain" description="NfeD-like C-terminal" evidence="7">
    <location>
        <begin position="383"/>
        <end position="437"/>
    </location>
</feature>
<dbReference type="AlphaFoldDB" id="A0A165XPX0"/>
<evidence type="ECO:0000313" key="11">
    <source>
        <dbReference type="Proteomes" id="UP000076476"/>
    </source>
</evidence>
<evidence type="ECO:0000313" key="10">
    <source>
        <dbReference type="EMBL" id="KZN96276.1"/>
    </source>
</evidence>
<dbReference type="InterPro" id="IPR056738">
    <property type="entry name" value="NfeD1b_N"/>
</dbReference>